<organism evidence="2 3">
    <name type="scientific">Chelonia mydas</name>
    <name type="common">Green sea-turtle</name>
    <name type="synonym">Chelonia agassizi</name>
    <dbReference type="NCBI Taxonomy" id="8469"/>
    <lineage>
        <taxon>Eukaryota</taxon>
        <taxon>Metazoa</taxon>
        <taxon>Chordata</taxon>
        <taxon>Craniata</taxon>
        <taxon>Vertebrata</taxon>
        <taxon>Euteleostomi</taxon>
        <taxon>Archelosauria</taxon>
        <taxon>Testudinata</taxon>
        <taxon>Testudines</taxon>
        <taxon>Cryptodira</taxon>
        <taxon>Durocryptodira</taxon>
        <taxon>Americhelydia</taxon>
        <taxon>Chelonioidea</taxon>
        <taxon>Cheloniidae</taxon>
        <taxon>Chelonia</taxon>
    </lineage>
</organism>
<dbReference type="InterPro" id="IPR012337">
    <property type="entry name" value="RNaseH-like_sf"/>
</dbReference>
<keyword evidence="3" id="KW-1185">Reference proteome</keyword>
<dbReference type="Pfam" id="PF16488">
    <property type="entry name" value="ArgoL2"/>
    <property type="match status" value="1"/>
</dbReference>
<dbReference type="GO" id="GO:0003676">
    <property type="term" value="F:nucleic acid binding"/>
    <property type="evidence" value="ECO:0007669"/>
    <property type="project" value="InterPro"/>
</dbReference>
<dbReference type="EMBL" id="KB484631">
    <property type="protein sequence ID" value="EMP41745.1"/>
    <property type="molecule type" value="Genomic_DNA"/>
</dbReference>
<dbReference type="Gene3D" id="3.30.420.10">
    <property type="entry name" value="Ribonuclease H-like superfamily/Ribonuclease H"/>
    <property type="match status" value="1"/>
</dbReference>
<dbReference type="STRING" id="8469.M7C0S9"/>
<dbReference type="SUPFAM" id="SSF101690">
    <property type="entry name" value="PAZ domain"/>
    <property type="match status" value="1"/>
</dbReference>
<dbReference type="SMART" id="SM00950">
    <property type="entry name" value="Piwi"/>
    <property type="match status" value="1"/>
</dbReference>
<reference evidence="3" key="1">
    <citation type="journal article" date="2013" name="Nat. Genet.">
        <title>The draft genomes of soft-shell turtle and green sea turtle yield insights into the development and evolution of the turtle-specific body plan.</title>
        <authorList>
            <person name="Wang Z."/>
            <person name="Pascual-Anaya J."/>
            <person name="Zadissa A."/>
            <person name="Li W."/>
            <person name="Niimura Y."/>
            <person name="Huang Z."/>
            <person name="Li C."/>
            <person name="White S."/>
            <person name="Xiong Z."/>
            <person name="Fang D."/>
            <person name="Wang B."/>
            <person name="Ming Y."/>
            <person name="Chen Y."/>
            <person name="Zheng Y."/>
            <person name="Kuraku S."/>
            <person name="Pignatelli M."/>
            <person name="Herrero J."/>
            <person name="Beal K."/>
            <person name="Nozawa M."/>
            <person name="Li Q."/>
            <person name="Wang J."/>
            <person name="Zhang H."/>
            <person name="Yu L."/>
            <person name="Shigenobu S."/>
            <person name="Wang J."/>
            <person name="Liu J."/>
            <person name="Flicek P."/>
            <person name="Searle S."/>
            <person name="Wang J."/>
            <person name="Kuratani S."/>
            <person name="Yin Y."/>
            <person name="Aken B."/>
            <person name="Zhang G."/>
            <person name="Irie N."/>
        </authorList>
    </citation>
    <scope>NUCLEOTIDE SEQUENCE [LARGE SCALE GENOMIC DNA]</scope>
</reference>
<dbReference type="InterPro" id="IPR003165">
    <property type="entry name" value="Piwi"/>
</dbReference>
<protein>
    <submittedName>
        <fullName evidence="2">Protein argonaute-2</fullName>
    </submittedName>
</protein>
<feature type="domain" description="Piwi" evidence="1">
    <location>
        <begin position="112"/>
        <end position="316"/>
    </location>
</feature>
<gene>
    <name evidence="2" type="ORF">UY3_01000</name>
</gene>
<sequence length="357" mass="40784">MRVSVCNIVAGQRCIKKLTDNQTSTMIRATARSAPDRQEEISKLMRSASFNTDPYVREFGIMVKDEMTDVTGRVLQPPSILYGGRNKAIATPVQGVWDMRNKQFHTGIEIKVVGSMDAHPNRYCATVRVQQHRQEIIQDLAAMVRELLIQFYKSTRFKPTRIIFYRDGVSEGQFQQVLHHELLAIREACIKLEKDYQPGITFIVVQKRHHTRLFCTDKNERVGKSGNIPAGTTVDTKITHPSEFDFYLCSHAGIQGTSRPSHYHVLWDDNRFSSDELQILTYQLCHTYVRCTRSVSIPAPAYYAHLVAFRARYHLVDKEHDSAEGSHTSGQSNGRDHQALAKAVQVHQDTLRTMYFA</sequence>
<dbReference type="FunFam" id="3.30.420.10:FF:000001">
    <property type="entry name" value="Protein argonaute-2"/>
    <property type="match status" value="1"/>
</dbReference>
<evidence type="ECO:0000259" key="1">
    <source>
        <dbReference type="PROSITE" id="PS50822"/>
    </source>
</evidence>
<dbReference type="Proteomes" id="UP000031443">
    <property type="component" value="Unassembled WGS sequence"/>
</dbReference>
<dbReference type="AlphaFoldDB" id="M7C0S9"/>
<dbReference type="SUPFAM" id="SSF53098">
    <property type="entry name" value="Ribonuclease H-like"/>
    <property type="match status" value="1"/>
</dbReference>
<accession>M7C0S9</accession>
<evidence type="ECO:0000313" key="2">
    <source>
        <dbReference type="EMBL" id="EMP41745.1"/>
    </source>
</evidence>
<dbReference type="InterPro" id="IPR036397">
    <property type="entry name" value="RNaseH_sf"/>
</dbReference>
<dbReference type="InterPro" id="IPR036085">
    <property type="entry name" value="PAZ_dom_sf"/>
</dbReference>
<dbReference type="InterPro" id="IPR032472">
    <property type="entry name" value="ArgoL2"/>
</dbReference>
<proteinExistence type="predicted"/>
<dbReference type="Pfam" id="PF02171">
    <property type="entry name" value="Piwi"/>
    <property type="match status" value="1"/>
</dbReference>
<name>M7C0S9_CHEMY</name>
<dbReference type="PROSITE" id="PS50822">
    <property type="entry name" value="PIWI"/>
    <property type="match status" value="1"/>
</dbReference>
<dbReference type="PANTHER" id="PTHR22891">
    <property type="entry name" value="EUKARYOTIC TRANSLATION INITIATION FACTOR 2C"/>
    <property type="match status" value="1"/>
</dbReference>
<dbReference type="eggNOG" id="KOG1041">
    <property type="taxonomic scope" value="Eukaryota"/>
</dbReference>
<evidence type="ECO:0000313" key="3">
    <source>
        <dbReference type="Proteomes" id="UP000031443"/>
    </source>
</evidence>